<keyword evidence="2" id="KW-0328">Glycosyltransferase</keyword>
<reference evidence="5 6" key="1">
    <citation type="submission" date="2021-03" db="EMBL/GenBank/DDBJ databases">
        <title>Sequencing the genomes of 1000 actinobacteria strains.</title>
        <authorList>
            <person name="Klenk H.-P."/>
        </authorList>
    </citation>
    <scope>NUCLEOTIDE SEQUENCE [LARGE SCALE GENOMIC DNA]</scope>
    <source>
        <strain evidence="5 6">DSM 13468</strain>
    </source>
</reference>
<dbReference type="InterPro" id="IPR050194">
    <property type="entry name" value="Glycosyltransferase_grp1"/>
</dbReference>
<name>A0ABS4WQ04_9MICO</name>
<dbReference type="PANTHER" id="PTHR45947:SF3">
    <property type="entry name" value="SULFOQUINOVOSYL TRANSFERASE SQD2"/>
    <property type="match status" value="1"/>
</dbReference>
<accession>A0ABS4WQ04</accession>
<organism evidence="5 6">
    <name type="scientific">Microbacterium phyllosphaerae</name>
    <dbReference type="NCBI Taxonomy" id="124798"/>
    <lineage>
        <taxon>Bacteria</taxon>
        <taxon>Bacillati</taxon>
        <taxon>Actinomycetota</taxon>
        <taxon>Actinomycetes</taxon>
        <taxon>Micrococcales</taxon>
        <taxon>Microbacteriaceae</taxon>
        <taxon>Microbacterium</taxon>
    </lineage>
</organism>
<dbReference type="SUPFAM" id="SSF53756">
    <property type="entry name" value="UDP-Glycosyltransferase/glycogen phosphorylase"/>
    <property type="match status" value="1"/>
</dbReference>
<evidence type="ECO:0000256" key="2">
    <source>
        <dbReference type="ARBA" id="ARBA00022676"/>
    </source>
</evidence>
<sequence>MNAQNSEQPMRVTIVTRIFTPEPSAGSLRLQALTDELVRRGHDVRVITTRPPRWIPLEPSSGERISRWPVLRDRDGYVRGYLQYLSFDLPLAFRMLFGRRTDVYVVEPPPTTGAVARVLAWIRRRPYVYYAADIWSDAAHMTGAASWVIGAVRMVEKLALRHAADNLVVSEGVALRIEELVPGAAMTLVGHGVDTDLFSPVGGRVTAPSDVVYVGTMSEWHGAGVAIDALAIVMAEDPSVTATFIGQGADRQSLKDTAARHGIDDRVQFLPPLPAEEAAQWVRSARVALATLKPGAGYDFAVPTKLYAAMAVGTPVAFSGPEQLQALVTKERLGEAASFDAADYARAISAVLARSDGAPVDHLTDWAVRNVSARSVAERAADAVSRAVLDGTDRRA</sequence>
<keyword evidence="6" id="KW-1185">Reference proteome</keyword>
<proteinExistence type="predicted"/>
<keyword evidence="3" id="KW-0808">Transferase</keyword>
<evidence type="ECO:0000256" key="3">
    <source>
        <dbReference type="ARBA" id="ARBA00022679"/>
    </source>
</evidence>
<dbReference type="PANTHER" id="PTHR45947">
    <property type="entry name" value="SULFOQUINOVOSYL TRANSFERASE SQD2"/>
    <property type="match status" value="1"/>
</dbReference>
<dbReference type="EMBL" id="JAGIOA010000001">
    <property type="protein sequence ID" value="MBP2378277.1"/>
    <property type="molecule type" value="Genomic_DNA"/>
</dbReference>
<comment type="caution">
    <text evidence="5">The sequence shown here is derived from an EMBL/GenBank/DDBJ whole genome shotgun (WGS) entry which is preliminary data.</text>
</comment>
<evidence type="ECO:0000313" key="5">
    <source>
        <dbReference type="EMBL" id="MBP2378277.1"/>
    </source>
</evidence>
<gene>
    <name evidence="5" type="ORF">JOF42_001772</name>
</gene>
<feature type="domain" description="Glycosyltransferase subfamily 4-like N-terminal" evidence="4">
    <location>
        <begin position="29"/>
        <end position="184"/>
    </location>
</feature>
<protein>
    <recommendedName>
        <fullName evidence="1">D-inositol 3-phosphate glycosyltransferase</fullName>
    </recommendedName>
</protein>
<evidence type="ECO:0000313" key="6">
    <source>
        <dbReference type="Proteomes" id="UP000703720"/>
    </source>
</evidence>
<dbReference type="Gene3D" id="3.40.50.2000">
    <property type="entry name" value="Glycogen Phosphorylase B"/>
    <property type="match status" value="2"/>
</dbReference>
<evidence type="ECO:0000259" key="4">
    <source>
        <dbReference type="Pfam" id="PF13579"/>
    </source>
</evidence>
<evidence type="ECO:0000256" key="1">
    <source>
        <dbReference type="ARBA" id="ARBA00021292"/>
    </source>
</evidence>
<dbReference type="CDD" id="cd03794">
    <property type="entry name" value="GT4_WbuB-like"/>
    <property type="match status" value="1"/>
</dbReference>
<dbReference type="Pfam" id="PF13579">
    <property type="entry name" value="Glyco_trans_4_4"/>
    <property type="match status" value="1"/>
</dbReference>
<dbReference type="Proteomes" id="UP000703720">
    <property type="component" value="Unassembled WGS sequence"/>
</dbReference>
<dbReference type="Pfam" id="PF13692">
    <property type="entry name" value="Glyco_trans_1_4"/>
    <property type="match status" value="1"/>
</dbReference>
<dbReference type="InterPro" id="IPR028098">
    <property type="entry name" value="Glyco_trans_4-like_N"/>
</dbReference>
<dbReference type="RefSeq" id="WP_210097526.1">
    <property type="nucleotide sequence ID" value="NZ_BAAAIO010000001.1"/>
</dbReference>